<dbReference type="Pfam" id="PF01103">
    <property type="entry name" value="Omp85"/>
    <property type="match status" value="1"/>
</dbReference>
<feature type="chain" id="PRO_5047410594" evidence="5">
    <location>
        <begin position="24"/>
        <end position="596"/>
    </location>
</feature>
<accession>A0ABT0LZ01</accession>
<dbReference type="PANTHER" id="PTHR12815:SF18">
    <property type="entry name" value="SORTING AND ASSEMBLY MACHINERY COMPONENT 50 HOMOLOG"/>
    <property type="match status" value="1"/>
</dbReference>
<proteinExistence type="predicted"/>
<dbReference type="Gene3D" id="2.40.160.50">
    <property type="entry name" value="membrane protein fhac: a member of the omp85/tpsb transporter family"/>
    <property type="match status" value="1"/>
</dbReference>
<evidence type="ECO:0000313" key="7">
    <source>
        <dbReference type="EMBL" id="MCL1627839.1"/>
    </source>
</evidence>
<protein>
    <submittedName>
        <fullName evidence="7">BamA/TamA family outer membrane protein</fullName>
    </submittedName>
</protein>
<keyword evidence="3" id="KW-0812">Transmembrane</keyword>
<dbReference type="RefSeq" id="WP_249056509.1">
    <property type="nucleotide sequence ID" value="NZ_JALZWP010000002.1"/>
</dbReference>
<evidence type="ECO:0000256" key="4">
    <source>
        <dbReference type="ARBA" id="ARBA00023136"/>
    </source>
</evidence>
<comment type="caution">
    <text evidence="7">The sequence shown here is derived from an EMBL/GenBank/DDBJ whole genome shotgun (WGS) entry which is preliminary data.</text>
</comment>
<keyword evidence="2" id="KW-1134">Transmembrane beta strand</keyword>
<gene>
    <name evidence="7" type="ORF">M3N55_03780</name>
</gene>
<evidence type="ECO:0000256" key="2">
    <source>
        <dbReference type="ARBA" id="ARBA00022452"/>
    </source>
</evidence>
<keyword evidence="5" id="KW-0732">Signal</keyword>
<dbReference type="InterPro" id="IPR000184">
    <property type="entry name" value="Bac_surfAg_D15"/>
</dbReference>
<evidence type="ECO:0000313" key="8">
    <source>
        <dbReference type="Proteomes" id="UP001202550"/>
    </source>
</evidence>
<dbReference type="Proteomes" id="UP001202550">
    <property type="component" value="Unassembled WGS sequence"/>
</dbReference>
<name>A0ABT0LZ01_9RHOB</name>
<feature type="domain" description="Bacterial surface antigen (D15)" evidence="6">
    <location>
        <begin position="300"/>
        <end position="596"/>
    </location>
</feature>
<organism evidence="7 8">
    <name type="scientific">Roseinatronobacter domitianus</name>
    <dbReference type="NCBI Taxonomy" id="2940293"/>
    <lineage>
        <taxon>Bacteria</taxon>
        <taxon>Pseudomonadati</taxon>
        <taxon>Pseudomonadota</taxon>
        <taxon>Alphaproteobacteria</taxon>
        <taxon>Rhodobacterales</taxon>
        <taxon>Paracoccaceae</taxon>
        <taxon>Roseinatronobacter</taxon>
    </lineage>
</organism>
<evidence type="ECO:0000259" key="6">
    <source>
        <dbReference type="Pfam" id="PF01103"/>
    </source>
</evidence>
<keyword evidence="8" id="KW-1185">Reference proteome</keyword>
<evidence type="ECO:0000256" key="1">
    <source>
        <dbReference type="ARBA" id="ARBA00004370"/>
    </source>
</evidence>
<feature type="signal peptide" evidence="5">
    <location>
        <begin position="1"/>
        <end position="23"/>
    </location>
</feature>
<reference evidence="7 8" key="1">
    <citation type="submission" date="2022-05" db="EMBL/GenBank/DDBJ databases">
        <title>Seasonal and diel survey of microbial diversity of the Tyrrhenian coast.</title>
        <authorList>
            <person name="Gattoni G."/>
            <person name="Corral P."/>
        </authorList>
    </citation>
    <scope>NUCLEOTIDE SEQUENCE [LARGE SCALE GENOMIC DNA]</scope>
    <source>
        <strain evidence="7 8">V10</strain>
    </source>
</reference>
<dbReference type="Gene3D" id="3.10.20.310">
    <property type="entry name" value="membrane protein fhac"/>
    <property type="match status" value="1"/>
</dbReference>
<sequence length="596" mass="62231">MRPAICAGPVLAVMLGLGTPAAALETFQFRLTGGTSDLETALQRASLLAQANAQGVGDPLELFATARAEYGRLIGVFYEAGYYAPQISVRIDGREAADISPLEPPERVDDITVSMVPGPAFAFGRAQIAPLADGTELPGGFAAGQPARSTVIRDATGTALDQWRAQGHAKAAPTGQAITANHPAQSLDVAITLTPGPRLRFGALQPEGQQAVRPERIVEIAGLPTGEVFDPEDIDRATQRLRATGTFSSVALREAEDVNANGSLDISAAVVEAPPRRIGAGLEYDTERGVKLSGFWLHRNLLGGAERFRIEGMIDGIGANVGGLDYSLQLDFARPATLTPDTTLTIGVEIETESEADFDARRIRADALLVHRYSDKLTFSGGLGLLAERADFGPGLGIRRDYRLVLLPLAATWDGRDDITNPTQGLYASGTLTPFFGSSGTGAGVQATADLRGYYPLGDRLVLAGRAQFGVVQGPALADTPRDFLFYSGGGGTVRGQPYRSLGVTSGGVTSGGQGFVASSVELRMRATETLGLAAFLDAGYVTEGAFSGASDWHAGAGLGLRYDTVIGPLRLDVGLPVGGGTGKGAQLYLGIGQAF</sequence>
<dbReference type="InterPro" id="IPR039910">
    <property type="entry name" value="D15-like"/>
</dbReference>
<evidence type="ECO:0000256" key="3">
    <source>
        <dbReference type="ARBA" id="ARBA00022692"/>
    </source>
</evidence>
<comment type="subcellular location">
    <subcellularLocation>
        <location evidence="1">Membrane</location>
    </subcellularLocation>
</comment>
<dbReference type="EMBL" id="JALZWP010000002">
    <property type="protein sequence ID" value="MCL1627839.1"/>
    <property type="molecule type" value="Genomic_DNA"/>
</dbReference>
<evidence type="ECO:0000256" key="5">
    <source>
        <dbReference type="SAM" id="SignalP"/>
    </source>
</evidence>
<dbReference type="PANTHER" id="PTHR12815">
    <property type="entry name" value="SORTING AND ASSEMBLY MACHINERY SAMM50 PROTEIN FAMILY MEMBER"/>
    <property type="match status" value="1"/>
</dbReference>
<keyword evidence="4" id="KW-0472">Membrane</keyword>